<dbReference type="GO" id="GO:0003677">
    <property type="term" value="F:DNA binding"/>
    <property type="evidence" value="ECO:0007669"/>
    <property type="project" value="UniProtKB-KW"/>
</dbReference>
<name>A0A1F7GK12_9BACT</name>
<feature type="domain" description="RNA polymerase sigma-70 region 2" evidence="6">
    <location>
        <begin position="24"/>
        <end position="90"/>
    </location>
</feature>
<dbReference type="PANTHER" id="PTHR43133:SF8">
    <property type="entry name" value="RNA POLYMERASE SIGMA FACTOR HI_1459-RELATED"/>
    <property type="match status" value="1"/>
</dbReference>
<organism evidence="8 9">
    <name type="scientific">Candidatus Roizmanbacteria bacterium RIFCSPHIGHO2_01_FULL_39_24</name>
    <dbReference type="NCBI Taxonomy" id="1802032"/>
    <lineage>
        <taxon>Bacteria</taxon>
        <taxon>Candidatus Roizmaniibacteriota</taxon>
    </lineage>
</organism>
<keyword evidence="4" id="KW-0238">DNA-binding</keyword>
<dbReference type="Gene3D" id="1.10.1740.10">
    <property type="match status" value="1"/>
</dbReference>
<evidence type="ECO:0000259" key="6">
    <source>
        <dbReference type="Pfam" id="PF04542"/>
    </source>
</evidence>
<dbReference type="Pfam" id="PF04542">
    <property type="entry name" value="Sigma70_r2"/>
    <property type="match status" value="1"/>
</dbReference>
<dbReference type="InterPro" id="IPR039425">
    <property type="entry name" value="RNA_pol_sigma-70-like"/>
</dbReference>
<comment type="similarity">
    <text evidence="1">Belongs to the sigma-70 factor family. ECF subfamily.</text>
</comment>
<evidence type="ECO:0000256" key="1">
    <source>
        <dbReference type="ARBA" id="ARBA00010641"/>
    </source>
</evidence>
<dbReference type="InterPro" id="IPR013325">
    <property type="entry name" value="RNA_pol_sigma_r2"/>
</dbReference>
<dbReference type="Proteomes" id="UP000176850">
    <property type="component" value="Unassembled WGS sequence"/>
</dbReference>
<evidence type="ECO:0008006" key="10">
    <source>
        <dbReference type="Google" id="ProtNLM"/>
    </source>
</evidence>
<evidence type="ECO:0000313" key="8">
    <source>
        <dbReference type="EMBL" id="OGK19370.1"/>
    </source>
</evidence>
<sequence>MLSIQDQKLLSHLINRDERALFTFYSKHKKPLFSFIQKTIADHGEAEEVMQDVFLNFIEGLRDFRGQSSLKTYLFSIAKYKIIDKLRRKKIRKIFFSHIPAFIIDSFATVLLDDELDRDYLLKKITHVLTQLPHDYAHILRLKYIEDFSVAEIADTLGQPFKTTESLLFRARRAFIAEYKNYE</sequence>
<dbReference type="GO" id="GO:0016987">
    <property type="term" value="F:sigma factor activity"/>
    <property type="evidence" value="ECO:0007669"/>
    <property type="project" value="UniProtKB-KW"/>
</dbReference>
<accession>A0A1F7GK12</accession>
<dbReference type="NCBIfam" id="TIGR02937">
    <property type="entry name" value="sigma70-ECF"/>
    <property type="match status" value="1"/>
</dbReference>
<keyword evidence="2" id="KW-0805">Transcription regulation</keyword>
<evidence type="ECO:0000259" key="7">
    <source>
        <dbReference type="Pfam" id="PF08281"/>
    </source>
</evidence>
<evidence type="ECO:0000313" key="9">
    <source>
        <dbReference type="Proteomes" id="UP000176850"/>
    </source>
</evidence>
<keyword evidence="5" id="KW-0804">Transcription</keyword>
<dbReference type="SUPFAM" id="SSF88659">
    <property type="entry name" value="Sigma3 and sigma4 domains of RNA polymerase sigma factors"/>
    <property type="match status" value="1"/>
</dbReference>
<proteinExistence type="inferred from homology"/>
<gene>
    <name evidence="8" type="ORF">A2799_02525</name>
</gene>
<keyword evidence="3" id="KW-0731">Sigma factor</keyword>
<dbReference type="EMBL" id="MFZH01000012">
    <property type="protein sequence ID" value="OGK19370.1"/>
    <property type="molecule type" value="Genomic_DNA"/>
</dbReference>
<dbReference type="InterPro" id="IPR007627">
    <property type="entry name" value="RNA_pol_sigma70_r2"/>
</dbReference>
<protein>
    <recommendedName>
        <fullName evidence="10">RNA polymerase sigma factor</fullName>
    </recommendedName>
</protein>
<dbReference type="Gene3D" id="1.10.10.10">
    <property type="entry name" value="Winged helix-like DNA-binding domain superfamily/Winged helix DNA-binding domain"/>
    <property type="match status" value="1"/>
</dbReference>
<dbReference type="InterPro" id="IPR013324">
    <property type="entry name" value="RNA_pol_sigma_r3/r4-like"/>
</dbReference>
<dbReference type="AlphaFoldDB" id="A0A1F7GK12"/>
<dbReference type="GO" id="GO:0006352">
    <property type="term" value="P:DNA-templated transcription initiation"/>
    <property type="evidence" value="ECO:0007669"/>
    <property type="project" value="InterPro"/>
</dbReference>
<evidence type="ECO:0000256" key="2">
    <source>
        <dbReference type="ARBA" id="ARBA00023015"/>
    </source>
</evidence>
<dbReference type="InterPro" id="IPR013249">
    <property type="entry name" value="RNA_pol_sigma70_r4_t2"/>
</dbReference>
<dbReference type="PANTHER" id="PTHR43133">
    <property type="entry name" value="RNA POLYMERASE ECF-TYPE SIGMA FACTO"/>
    <property type="match status" value="1"/>
</dbReference>
<dbReference type="InterPro" id="IPR036388">
    <property type="entry name" value="WH-like_DNA-bd_sf"/>
</dbReference>
<feature type="domain" description="RNA polymerase sigma factor 70 region 4 type 2" evidence="7">
    <location>
        <begin position="124"/>
        <end position="174"/>
    </location>
</feature>
<evidence type="ECO:0000256" key="3">
    <source>
        <dbReference type="ARBA" id="ARBA00023082"/>
    </source>
</evidence>
<evidence type="ECO:0000256" key="5">
    <source>
        <dbReference type="ARBA" id="ARBA00023163"/>
    </source>
</evidence>
<dbReference type="InterPro" id="IPR014284">
    <property type="entry name" value="RNA_pol_sigma-70_dom"/>
</dbReference>
<comment type="caution">
    <text evidence="8">The sequence shown here is derived from an EMBL/GenBank/DDBJ whole genome shotgun (WGS) entry which is preliminary data.</text>
</comment>
<dbReference type="Pfam" id="PF08281">
    <property type="entry name" value="Sigma70_r4_2"/>
    <property type="match status" value="1"/>
</dbReference>
<dbReference type="SUPFAM" id="SSF88946">
    <property type="entry name" value="Sigma2 domain of RNA polymerase sigma factors"/>
    <property type="match status" value="1"/>
</dbReference>
<evidence type="ECO:0000256" key="4">
    <source>
        <dbReference type="ARBA" id="ARBA00023125"/>
    </source>
</evidence>
<reference evidence="8 9" key="1">
    <citation type="journal article" date="2016" name="Nat. Commun.">
        <title>Thousands of microbial genomes shed light on interconnected biogeochemical processes in an aquifer system.</title>
        <authorList>
            <person name="Anantharaman K."/>
            <person name="Brown C.T."/>
            <person name="Hug L.A."/>
            <person name="Sharon I."/>
            <person name="Castelle C.J."/>
            <person name="Probst A.J."/>
            <person name="Thomas B.C."/>
            <person name="Singh A."/>
            <person name="Wilkins M.J."/>
            <person name="Karaoz U."/>
            <person name="Brodie E.L."/>
            <person name="Williams K.H."/>
            <person name="Hubbard S.S."/>
            <person name="Banfield J.F."/>
        </authorList>
    </citation>
    <scope>NUCLEOTIDE SEQUENCE [LARGE SCALE GENOMIC DNA]</scope>
</reference>